<dbReference type="InterPro" id="IPR029069">
    <property type="entry name" value="HotDog_dom_sf"/>
</dbReference>
<proteinExistence type="predicted"/>
<dbReference type="EMBL" id="LT629748">
    <property type="protein sequence ID" value="SDS82177.1"/>
    <property type="molecule type" value="Genomic_DNA"/>
</dbReference>
<feature type="domain" description="Acyl-ACP thioesterase-like C-terminal" evidence="1">
    <location>
        <begin position="45"/>
        <end position="68"/>
    </location>
</feature>
<dbReference type="SUPFAM" id="SSF54637">
    <property type="entry name" value="Thioesterase/thiol ester dehydrase-isomerase"/>
    <property type="match status" value="2"/>
</dbReference>
<keyword evidence="3" id="KW-1185">Reference proteome</keyword>
<dbReference type="Proteomes" id="UP000243426">
    <property type="component" value="Chromosome I"/>
</dbReference>
<evidence type="ECO:0000313" key="3">
    <source>
        <dbReference type="Proteomes" id="UP000243426"/>
    </source>
</evidence>
<reference evidence="3" key="1">
    <citation type="submission" date="2016-10" db="EMBL/GenBank/DDBJ databases">
        <authorList>
            <person name="Varghese N."/>
            <person name="Submissions S."/>
        </authorList>
    </citation>
    <scope>NUCLEOTIDE SEQUENCE [LARGE SCALE GENOMIC DNA]</scope>
    <source>
        <strain evidence="3">2SM5</strain>
    </source>
</reference>
<evidence type="ECO:0000313" key="2">
    <source>
        <dbReference type="EMBL" id="SDS82177.1"/>
    </source>
</evidence>
<dbReference type="AlphaFoldDB" id="A0A1H1VBM7"/>
<evidence type="ECO:0000259" key="1">
    <source>
        <dbReference type="Pfam" id="PF20791"/>
    </source>
</evidence>
<organism evidence="2 3">
    <name type="scientific">Halopseudomonas litoralis</name>
    <dbReference type="NCBI Taxonomy" id="797277"/>
    <lineage>
        <taxon>Bacteria</taxon>
        <taxon>Pseudomonadati</taxon>
        <taxon>Pseudomonadota</taxon>
        <taxon>Gammaproteobacteria</taxon>
        <taxon>Pseudomonadales</taxon>
        <taxon>Pseudomonadaceae</taxon>
        <taxon>Halopseudomonas</taxon>
    </lineage>
</organism>
<dbReference type="Pfam" id="PF20791">
    <property type="entry name" value="Acyl-ACP_TE_C"/>
    <property type="match status" value="1"/>
</dbReference>
<dbReference type="InterPro" id="IPR049427">
    <property type="entry name" value="Acyl-ACP_TE_C"/>
</dbReference>
<protein>
    <submittedName>
        <fullName evidence="2">Acyl-CoA thioesterase FadM</fullName>
    </submittedName>
</protein>
<dbReference type="STRING" id="797277.SAMN05216198_2872"/>
<name>A0A1H1VBM7_9GAMM</name>
<dbReference type="Gene3D" id="3.10.129.10">
    <property type="entry name" value="Hotdog Thioesterase"/>
    <property type="match status" value="2"/>
</dbReference>
<accession>A0A1H1VBM7</accession>
<sequence>MKFSDKRAFIKLMSLLLAAENRMLGPYSHLTGFTGPMTEQDKASSSRCYTFSPRYTDLDTWRHVNNSRIYQLHQEARVRAHVSRFGQDAWFSDDARLRPVRSITDYRQVSWYGSDIDARISVTACDEDSFRVYSELHQNGVLVGTQDCLMGAFEDGRRIALPADIQQVMVDASTGSAAPLAPADYRDHLYHAHNFAIRQQLTPRYADVDADSQRSEAALALYMEQARSTGVRQLDFAGLGVLVASVDVSFEHYQAGWTPLELAAGISRIGNSSFLFTSCALHKDEVQVSARSVMVVIDPTTNRPVPISPALREQLEAWFI</sequence>
<gene>
    <name evidence="2" type="ORF">SAMN05216198_2872</name>
</gene>